<dbReference type="InterPro" id="IPR000073">
    <property type="entry name" value="AB_hydrolase_1"/>
</dbReference>
<proteinExistence type="predicted"/>
<sequence>MQMKQKFSWFVTILLFGSSAPAIKNTPTFTPTACQFGTAMPAIGGRTLVCGVLDVPAHYADPLGPHYALPVGVYRAPAASRMLDPTIILNGGPGQRTASLAPVLTTLAAVLAPHRDLIVFDQRGVGEVRPNLACPEAVLHMSQNFTRTVNQGTEQLTQDIQACFKRSQTQGVQLDSFNSQESADDVAALAQALGATKINLYGGSYGSRLAQEVMRRHPDLLRAIILDGVVTTNVNYLQNRLSTADAALRAHLTYCKSDPACNRAYPQLSERLEALASRLDHHPPQIAVQDVKSNHPLQIPLNTANFGNLLTLFLYSTALTPSLPAFIDTVDKGHYESLPGLFEVLQALGALNTLGMQFAVGCNEVVPYGQPKDQVSTGATRVMTAVFDKALGMYSAACVGFTWARLPATLRQPVDSNVPTLMLSGLFDPVTPPAYAREVAAHLSQAQLVEFVDGAHGQLDLSGSHACANDLMTSFITDPLTRVKPDCASIPRPFTLPYSP</sequence>
<dbReference type="SUPFAM" id="SSF53474">
    <property type="entry name" value="alpha/beta-Hydrolases"/>
    <property type="match status" value="1"/>
</dbReference>
<feature type="chain" id="PRO_5018166547" evidence="1">
    <location>
        <begin position="25"/>
        <end position="500"/>
    </location>
</feature>
<accession>A0A3G8YGK9</accession>
<organism evidence="4 5">
    <name type="scientific">Deinococcus psychrotolerans</name>
    <dbReference type="NCBI Taxonomy" id="2489213"/>
    <lineage>
        <taxon>Bacteria</taxon>
        <taxon>Thermotogati</taxon>
        <taxon>Deinococcota</taxon>
        <taxon>Deinococci</taxon>
        <taxon>Deinococcales</taxon>
        <taxon>Deinococcaceae</taxon>
        <taxon>Deinococcus</taxon>
    </lineage>
</organism>
<evidence type="ECO:0000259" key="2">
    <source>
        <dbReference type="Pfam" id="PF00561"/>
    </source>
</evidence>
<feature type="signal peptide" evidence="1">
    <location>
        <begin position="1"/>
        <end position="24"/>
    </location>
</feature>
<keyword evidence="5" id="KW-1185">Reference proteome</keyword>
<feature type="domain" description="Peptidase S33 tripeptidyl aminopeptidase-like C-terminal" evidence="3">
    <location>
        <begin position="388"/>
        <end position="479"/>
    </location>
</feature>
<dbReference type="PANTHER" id="PTHR43433">
    <property type="entry name" value="HYDROLASE, ALPHA/BETA FOLD FAMILY PROTEIN"/>
    <property type="match status" value="1"/>
</dbReference>
<dbReference type="OrthoDB" id="9796770at2"/>
<dbReference type="InterPro" id="IPR050471">
    <property type="entry name" value="AB_hydrolase"/>
</dbReference>
<evidence type="ECO:0000256" key="1">
    <source>
        <dbReference type="SAM" id="SignalP"/>
    </source>
</evidence>
<evidence type="ECO:0000313" key="4">
    <source>
        <dbReference type="EMBL" id="AZI44075.1"/>
    </source>
</evidence>
<dbReference type="GO" id="GO:0016787">
    <property type="term" value="F:hydrolase activity"/>
    <property type="evidence" value="ECO:0007669"/>
    <property type="project" value="UniProtKB-KW"/>
</dbReference>
<dbReference type="InterPro" id="IPR013595">
    <property type="entry name" value="Pept_S33_TAP-like_C"/>
</dbReference>
<feature type="domain" description="AB hydrolase-1" evidence="2">
    <location>
        <begin position="87"/>
        <end position="229"/>
    </location>
</feature>
<gene>
    <name evidence="4" type="ORF">EHF33_14245</name>
</gene>
<dbReference type="Proteomes" id="UP000276417">
    <property type="component" value="Chromosome 2"/>
</dbReference>
<dbReference type="EMBL" id="CP034184">
    <property type="protein sequence ID" value="AZI44075.1"/>
    <property type="molecule type" value="Genomic_DNA"/>
</dbReference>
<dbReference type="AlphaFoldDB" id="A0A3G8YGK9"/>
<dbReference type="KEGG" id="dph:EHF33_14245"/>
<reference evidence="4 5" key="1">
    <citation type="submission" date="2018-11" db="EMBL/GenBank/DDBJ databases">
        <title>Deinococcus shelandsis sp. nov., isolated from South Shetland Islands soil of Antarctica.</title>
        <authorList>
            <person name="Tian J."/>
        </authorList>
    </citation>
    <scope>NUCLEOTIDE SEQUENCE [LARGE SCALE GENOMIC DNA]</scope>
    <source>
        <strain evidence="4 5">S14-83T</strain>
    </source>
</reference>
<dbReference type="InterPro" id="IPR029058">
    <property type="entry name" value="AB_hydrolase_fold"/>
</dbReference>
<evidence type="ECO:0000313" key="5">
    <source>
        <dbReference type="Proteomes" id="UP000276417"/>
    </source>
</evidence>
<dbReference type="Pfam" id="PF08386">
    <property type="entry name" value="Abhydrolase_4"/>
    <property type="match status" value="1"/>
</dbReference>
<dbReference type="Pfam" id="PF00561">
    <property type="entry name" value="Abhydrolase_1"/>
    <property type="match status" value="1"/>
</dbReference>
<protein>
    <submittedName>
        <fullName evidence="4">Alpha/beta hydrolase</fullName>
    </submittedName>
</protein>
<name>A0A3G8YGK9_9DEIO</name>
<dbReference type="RefSeq" id="WP_124873376.1">
    <property type="nucleotide sequence ID" value="NZ_CP034184.1"/>
</dbReference>
<keyword evidence="4" id="KW-0378">Hydrolase</keyword>
<dbReference type="PANTHER" id="PTHR43433:SF1">
    <property type="entry name" value="BLL5160 PROTEIN"/>
    <property type="match status" value="1"/>
</dbReference>
<keyword evidence="1" id="KW-0732">Signal</keyword>
<dbReference type="Gene3D" id="3.40.50.1820">
    <property type="entry name" value="alpha/beta hydrolase"/>
    <property type="match status" value="1"/>
</dbReference>
<evidence type="ECO:0000259" key="3">
    <source>
        <dbReference type="Pfam" id="PF08386"/>
    </source>
</evidence>